<evidence type="ECO:0000313" key="8">
    <source>
        <dbReference type="EMBL" id="OQE31271.1"/>
    </source>
</evidence>
<evidence type="ECO:0000256" key="3">
    <source>
        <dbReference type="ARBA" id="ARBA00022989"/>
    </source>
</evidence>
<evidence type="ECO:0000259" key="7">
    <source>
        <dbReference type="Pfam" id="PF00324"/>
    </source>
</evidence>
<dbReference type="Gene3D" id="1.20.1740.10">
    <property type="entry name" value="Amino acid/polyamine transporter I"/>
    <property type="match status" value="1"/>
</dbReference>
<dbReference type="GO" id="GO:0015171">
    <property type="term" value="F:amino acid transmembrane transporter activity"/>
    <property type="evidence" value="ECO:0007669"/>
    <property type="project" value="TreeGrafter"/>
</dbReference>
<dbReference type="InterPro" id="IPR004841">
    <property type="entry name" value="AA-permease/SLC12A_dom"/>
</dbReference>
<name>A0A1V6TYC4_9EURO</name>
<protein>
    <recommendedName>
        <fullName evidence="7">Amino acid permease/ SLC12A domain-containing protein</fullName>
    </recommendedName>
</protein>
<evidence type="ECO:0000256" key="5">
    <source>
        <dbReference type="SAM" id="MobiDB-lite"/>
    </source>
</evidence>
<dbReference type="GO" id="GO:0016020">
    <property type="term" value="C:membrane"/>
    <property type="evidence" value="ECO:0007669"/>
    <property type="project" value="UniProtKB-SubCell"/>
</dbReference>
<dbReference type="InterPro" id="IPR050524">
    <property type="entry name" value="APC_YAT"/>
</dbReference>
<sequence>MATSLEKKSSLPEPRDPDYLMHTPECGNGTVLSANSTTDGGLRRTLGNRQIQLIAIGGSIGTAIFITIRNALVNSGPGSLIIAFILHNIILAFVNNCMAEMAIYMPVDGGFIRLASKWVDPAWGFMAGLELLSL</sequence>
<feature type="transmembrane region" description="Helical" evidence="6">
    <location>
        <begin position="78"/>
        <end position="95"/>
    </location>
</feature>
<feature type="domain" description="Amino acid permease/ SLC12A" evidence="7">
    <location>
        <begin position="51"/>
        <end position="131"/>
    </location>
</feature>
<keyword evidence="9" id="KW-1185">Reference proteome</keyword>
<keyword evidence="2 6" id="KW-0812">Transmembrane</keyword>
<evidence type="ECO:0000256" key="1">
    <source>
        <dbReference type="ARBA" id="ARBA00004141"/>
    </source>
</evidence>
<proteinExistence type="predicted"/>
<evidence type="ECO:0000313" key="9">
    <source>
        <dbReference type="Proteomes" id="UP000191285"/>
    </source>
</evidence>
<evidence type="ECO:0000256" key="2">
    <source>
        <dbReference type="ARBA" id="ARBA00022692"/>
    </source>
</evidence>
<accession>A0A1V6TYC4</accession>
<comment type="subcellular location">
    <subcellularLocation>
        <location evidence="1">Membrane</location>
        <topology evidence="1">Multi-pass membrane protein</topology>
    </subcellularLocation>
</comment>
<dbReference type="AlphaFoldDB" id="A0A1V6TYC4"/>
<comment type="caution">
    <text evidence="8">The sequence shown here is derived from an EMBL/GenBank/DDBJ whole genome shotgun (WGS) entry which is preliminary data.</text>
</comment>
<feature type="region of interest" description="Disordered" evidence="5">
    <location>
        <begin position="1"/>
        <end position="20"/>
    </location>
</feature>
<organism evidence="8 9">
    <name type="scientific">Penicillium steckii</name>
    <dbReference type="NCBI Taxonomy" id="303698"/>
    <lineage>
        <taxon>Eukaryota</taxon>
        <taxon>Fungi</taxon>
        <taxon>Dikarya</taxon>
        <taxon>Ascomycota</taxon>
        <taxon>Pezizomycotina</taxon>
        <taxon>Eurotiomycetes</taxon>
        <taxon>Eurotiomycetidae</taxon>
        <taxon>Eurotiales</taxon>
        <taxon>Aspergillaceae</taxon>
        <taxon>Penicillium</taxon>
    </lineage>
</organism>
<keyword evidence="4 6" id="KW-0472">Membrane</keyword>
<evidence type="ECO:0000256" key="4">
    <source>
        <dbReference type="ARBA" id="ARBA00023136"/>
    </source>
</evidence>
<dbReference type="Proteomes" id="UP000191285">
    <property type="component" value="Unassembled WGS sequence"/>
</dbReference>
<feature type="compositionally biased region" description="Basic and acidic residues" evidence="5">
    <location>
        <begin position="1"/>
        <end position="19"/>
    </location>
</feature>
<gene>
    <name evidence="8" type="ORF">PENSTE_c001G10212</name>
</gene>
<dbReference type="EMBL" id="MLKD01000001">
    <property type="protein sequence ID" value="OQE31271.1"/>
    <property type="molecule type" value="Genomic_DNA"/>
</dbReference>
<dbReference type="PANTHER" id="PTHR43341:SF6">
    <property type="entry name" value="AMINO ACID TRANSPORTER (EUROFUNG)"/>
    <property type="match status" value="1"/>
</dbReference>
<keyword evidence="3 6" id="KW-1133">Transmembrane helix</keyword>
<dbReference type="Pfam" id="PF00324">
    <property type="entry name" value="AA_permease"/>
    <property type="match status" value="1"/>
</dbReference>
<evidence type="ECO:0000256" key="6">
    <source>
        <dbReference type="SAM" id="Phobius"/>
    </source>
</evidence>
<dbReference type="PANTHER" id="PTHR43341">
    <property type="entry name" value="AMINO ACID PERMEASE"/>
    <property type="match status" value="1"/>
</dbReference>
<reference evidence="9" key="1">
    <citation type="journal article" date="2017" name="Nat. Microbiol.">
        <title>Global analysis of biosynthetic gene clusters reveals vast potential of secondary metabolite production in Penicillium species.</title>
        <authorList>
            <person name="Nielsen J.C."/>
            <person name="Grijseels S."/>
            <person name="Prigent S."/>
            <person name="Ji B."/>
            <person name="Dainat J."/>
            <person name="Nielsen K.F."/>
            <person name="Frisvad J.C."/>
            <person name="Workman M."/>
            <person name="Nielsen J."/>
        </authorList>
    </citation>
    <scope>NUCLEOTIDE SEQUENCE [LARGE SCALE GENOMIC DNA]</scope>
    <source>
        <strain evidence="9">IBT 24891</strain>
    </source>
</reference>
<dbReference type="OrthoDB" id="4367663at2759"/>
<feature type="transmembrane region" description="Helical" evidence="6">
    <location>
        <begin position="53"/>
        <end position="72"/>
    </location>
</feature>